<protein>
    <submittedName>
        <fullName evidence="3">Uncharacterized protein</fullName>
    </submittedName>
</protein>
<feature type="transmembrane region" description="Helical" evidence="2">
    <location>
        <begin position="31"/>
        <end position="48"/>
    </location>
</feature>
<proteinExistence type="predicted"/>
<keyword evidence="2" id="KW-0812">Transmembrane</keyword>
<keyword evidence="2" id="KW-0472">Membrane</keyword>
<evidence type="ECO:0000256" key="1">
    <source>
        <dbReference type="SAM" id="MobiDB-lite"/>
    </source>
</evidence>
<organism evidence="3 4">
    <name type="scientific">Candidatus Kaiserbacteria bacterium CG10_big_fil_rev_8_21_14_0_10_56_12</name>
    <dbReference type="NCBI Taxonomy" id="1974611"/>
    <lineage>
        <taxon>Bacteria</taxon>
        <taxon>Candidatus Kaiseribacteriota</taxon>
    </lineage>
</organism>
<comment type="caution">
    <text evidence="3">The sequence shown here is derived from an EMBL/GenBank/DDBJ whole genome shotgun (WGS) entry which is preliminary data.</text>
</comment>
<name>A0A2H0UCE8_9BACT</name>
<dbReference type="AlphaFoldDB" id="A0A2H0UCE8"/>
<keyword evidence="2" id="KW-1133">Transmembrane helix</keyword>
<sequence length="75" mass="7621">MSRSSTLIVLGVLTMIAPLSGVPSALRTLFLVVVGASVMGIGLAMRTARDGEPRAHAPVTEPPVSAEPPSSVSPI</sequence>
<dbReference type="Proteomes" id="UP000230179">
    <property type="component" value="Unassembled WGS sequence"/>
</dbReference>
<evidence type="ECO:0000313" key="3">
    <source>
        <dbReference type="EMBL" id="PIR83445.1"/>
    </source>
</evidence>
<feature type="compositionally biased region" description="Low complexity" evidence="1">
    <location>
        <begin position="57"/>
        <end position="75"/>
    </location>
</feature>
<reference evidence="4" key="1">
    <citation type="submission" date="2017-09" db="EMBL/GenBank/DDBJ databases">
        <title>Depth-based differentiation of microbial function through sediment-hosted aquifers and enrichment of novel symbionts in the deep terrestrial subsurface.</title>
        <authorList>
            <person name="Probst A.J."/>
            <person name="Ladd B."/>
            <person name="Jarett J.K."/>
            <person name="Geller-Mcgrath D.E."/>
            <person name="Sieber C.M.K."/>
            <person name="Emerson J.B."/>
            <person name="Anantharaman K."/>
            <person name="Thomas B.C."/>
            <person name="Malmstrom R."/>
            <person name="Stieglmeier M."/>
            <person name="Klingl A."/>
            <person name="Woyke T."/>
            <person name="Ryan C.M."/>
            <person name="Banfield J.F."/>
        </authorList>
    </citation>
    <scope>NUCLEOTIDE SEQUENCE [LARGE SCALE GENOMIC DNA]</scope>
</reference>
<dbReference type="EMBL" id="PFBL01000004">
    <property type="protein sequence ID" value="PIR83445.1"/>
    <property type="molecule type" value="Genomic_DNA"/>
</dbReference>
<accession>A0A2H0UCE8</accession>
<feature type="region of interest" description="Disordered" evidence="1">
    <location>
        <begin position="50"/>
        <end position="75"/>
    </location>
</feature>
<evidence type="ECO:0000313" key="4">
    <source>
        <dbReference type="Proteomes" id="UP000230179"/>
    </source>
</evidence>
<evidence type="ECO:0000256" key="2">
    <source>
        <dbReference type="SAM" id="Phobius"/>
    </source>
</evidence>
<gene>
    <name evidence="3" type="ORF">COU19_00590</name>
</gene>